<evidence type="ECO:0000313" key="10">
    <source>
        <dbReference type="EMBL" id="MBC8532683.1"/>
    </source>
</evidence>
<comment type="caution">
    <text evidence="10">The sequence shown here is derived from an EMBL/GenBank/DDBJ whole genome shotgun (WGS) entry which is preliminary data.</text>
</comment>
<organism evidence="10 11">
    <name type="scientific">Yeguia hominis</name>
    <dbReference type="NCBI Taxonomy" id="2763662"/>
    <lineage>
        <taxon>Bacteria</taxon>
        <taxon>Bacillati</taxon>
        <taxon>Bacillota</taxon>
        <taxon>Clostridia</taxon>
        <taxon>Eubacteriales</taxon>
        <taxon>Yeguiaceae</taxon>
        <taxon>Yeguia</taxon>
    </lineage>
</organism>
<sequence>MQKTLGRAYRFFLWGFAGCFFLVLLRVAVSLTKRPASSLLLVGFSAVLVAACALMVMQFRKSVWFHTLAQKEWNRSLFAIFLFCIFALQCVLGWELRCNPEGNPAIYYDLRAMHNNALSLLSGEGIKARPYFAQYPHQLFPLLLLTAYYGVFKLLFGTVPLYAGIPLNIILLDCGILLLYLLARRLFGNRMALFSALLCMVFPPFYTYVPFFYLDTFSLPFTVLPLYLYVCAQQQANARRKIELSLGCGAAIGFGALLRPTILILLVAIGMHLLWASGLRRLWKPALLLVLAFLTLYSGAKALVNSQNLLTEEELHTYQFPKTHWIMMGLKDPMWNRADEEFTKASGDYEQKEAATIQEIKVRLQERGIGGTLRYLWKKSAFQWSDGTYRSGIYLSRSPAKSEKTLLHQFFLKSGKYYRWFRAYSQIFLFAILGLSLYSLLRHLRKRTIALQTVHYLTWMGVFLFFLFWEANPKYLLNFMPILFLCAADGFQNFTRIRIRRFQVSA</sequence>
<feature type="transmembrane region" description="Helical" evidence="8">
    <location>
        <begin position="37"/>
        <end position="56"/>
    </location>
</feature>
<feature type="domain" description="Glycosyltransferase RgtA/B/C/D-like" evidence="9">
    <location>
        <begin position="155"/>
        <end position="295"/>
    </location>
</feature>
<keyword evidence="6 8" id="KW-1133">Transmembrane helix</keyword>
<evidence type="ECO:0000256" key="3">
    <source>
        <dbReference type="ARBA" id="ARBA00022676"/>
    </source>
</evidence>
<dbReference type="GO" id="GO:0005886">
    <property type="term" value="C:plasma membrane"/>
    <property type="evidence" value="ECO:0007669"/>
    <property type="project" value="UniProtKB-SubCell"/>
</dbReference>
<dbReference type="InterPro" id="IPR038731">
    <property type="entry name" value="RgtA/B/C-like"/>
</dbReference>
<name>A0A926HQX7_9FIRM</name>
<dbReference type="PANTHER" id="PTHR33908">
    <property type="entry name" value="MANNOSYLTRANSFERASE YKCB-RELATED"/>
    <property type="match status" value="1"/>
</dbReference>
<dbReference type="GO" id="GO:0009103">
    <property type="term" value="P:lipopolysaccharide biosynthetic process"/>
    <property type="evidence" value="ECO:0007669"/>
    <property type="project" value="UniProtKB-ARBA"/>
</dbReference>
<comment type="subcellular location">
    <subcellularLocation>
        <location evidence="1">Cell membrane</location>
        <topology evidence="1">Multi-pass membrane protein</topology>
    </subcellularLocation>
</comment>
<feature type="transmembrane region" description="Helical" evidence="8">
    <location>
        <begin position="193"/>
        <end position="214"/>
    </location>
</feature>
<feature type="transmembrane region" description="Helical" evidence="8">
    <location>
        <begin position="250"/>
        <end position="274"/>
    </location>
</feature>
<feature type="transmembrane region" description="Helical" evidence="8">
    <location>
        <begin position="161"/>
        <end position="181"/>
    </location>
</feature>
<protein>
    <submittedName>
        <fullName evidence="10">Glycosyltransferase family 39 protein</fullName>
    </submittedName>
</protein>
<evidence type="ECO:0000259" key="9">
    <source>
        <dbReference type="Pfam" id="PF13231"/>
    </source>
</evidence>
<evidence type="ECO:0000256" key="6">
    <source>
        <dbReference type="ARBA" id="ARBA00022989"/>
    </source>
</evidence>
<keyword evidence="3" id="KW-0328">Glycosyltransferase</keyword>
<feature type="transmembrane region" description="Helical" evidence="8">
    <location>
        <begin position="12"/>
        <end position="31"/>
    </location>
</feature>
<proteinExistence type="predicted"/>
<dbReference type="EMBL" id="JACRSN010000002">
    <property type="protein sequence ID" value="MBC8532683.1"/>
    <property type="molecule type" value="Genomic_DNA"/>
</dbReference>
<feature type="transmembrane region" description="Helical" evidence="8">
    <location>
        <begin position="475"/>
        <end position="491"/>
    </location>
</feature>
<feature type="transmembrane region" description="Helical" evidence="8">
    <location>
        <begin position="286"/>
        <end position="304"/>
    </location>
</feature>
<evidence type="ECO:0000256" key="8">
    <source>
        <dbReference type="SAM" id="Phobius"/>
    </source>
</evidence>
<dbReference type="PANTHER" id="PTHR33908:SF11">
    <property type="entry name" value="MEMBRANE PROTEIN"/>
    <property type="match status" value="1"/>
</dbReference>
<feature type="transmembrane region" description="Helical" evidence="8">
    <location>
        <begin position="453"/>
        <end position="469"/>
    </location>
</feature>
<evidence type="ECO:0000256" key="2">
    <source>
        <dbReference type="ARBA" id="ARBA00022475"/>
    </source>
</evidence>
<evidence type="ECO:0000256" key="1">
    <source>
        <dbReference type="ARBA" id="ARBA00004651"/>
    </source>
</evidence>
<accession>A0A926HQX7</accession>
<evidence type="ECO:0000256" key="7">
    <source>
        <dbReference type="ARBA" id="ARBA00023136"/>
    </source>
</evidence>
<feature type="transmembrane region" description="Helical" evidence="8">
    <location>
        <begin position="77"/>
        <end position="94"/>
    </location>
</feature>
<dbReference type="InterPro" id="IPR050297">
    <property type="entry name" value="LipidA_mod_glycosyltrf_83"/>
</dbReference>
<keyword evidence="2" id="KW-1003">Cell membrane</keyword>
<keyword evidence="4" id="KW-0808">Transferase</keyword>
<feature type="transmembrane region" description="Helical" evidence="8">
    <location>
        <begin position="423"/>
        <end position="441"/>
    </location>
</feature>
<dbReference type="GO" id="GO:0016763">
    <property type="term" value="F:pentosyltransferase activity"/>
    <property type="evidence" value="ECO:0007669"/>
    <property type="project" value="TreeGrafter"/>
</dbReference>
<dbReference type="AlphaFoldDB" id="A0A926HQX7"/>
<reference evidence="10" key="1">
    <citation type="submission" date="2020-08" db="EMBL/GenBank/DDBJ databases">
        <title>Genome public.</title>
        <authorList>
            <person name="Liu C."/>
            <person name="Sun Q."/>
        </authorList>
    </citation>
    <scope>NUCLEOTIDE SEQUENCE</scope>
    <source>
        <strain evidence="10">NSJ-40</strain>
    </source>
</reference>
<evidence type="ECO:0000256" key="4">
    <source>
        <dbReference type="ARBA" id="ARBA00022679"/>
    </source>
</evidence>
<keyword evidence="5 8" id="KW-0812">Transmembrane</keyword>
<evidence type="ECO:0000313" key="11">
    <source>
        <dbReference type="Proteomes" id="UP000651482"/>
    </source>
</evidence>
<dbReference type="RefSeq" id="WP_249317902.1">
    <property type="nucleotide sequence ID" value="NZ_JACRSN010000002.1"/>
</dbReference>
<dbReference type="Pfam" id="PF13231">
    <property type="entry name" value="PMT_2"/>
    <property type="match status" value="1"/>
</dbReference>
<gene>
    <name evidence="10" type="ORF">IAG03_01435</name>
</gene>
<evidence type="ECO:0000256" key="5">
    <source>
        <dbReference type="ARBA" id="ARBA00022692"/>
    </source>
</evidence>
<dbReference type="Proteomes" id="UP000651482">
    <property type="component" value="Unassembled WGS sequence"/>
</dbReference>
<keyword evidence="7 8" id="KW-0472">Membrane</keyword>
<keyword evidence="11" id="KW-1185">Reference proteome</keyword>